<dbReference type="Proteomes" id="UP000192328">
    <property type="component" value="Unassembled WGS sequence"/>
</dbReference>
<accession>A0AC61PLI1</accession>
<organism evidence="1 2">
    <name type="scientific">Aristaeella lactis</name>
    <dbReference type="NCBI Taxonomy" id="3046383"/>
    <lineage>
        <taxon>Bacteria</taxon>
        <taxon>Bacillati</taxon>
        <taxon>Bacillota</taxon>
        <taxon>Clostridia</taxon>
        <taxon>Eubacteriales</taxon>
        <taxon>Aristaeellaceae</taxon>
        <taxon>Aristaeella</taxon>
    </lineage>
</organism>
<comment type="caution">
    <text evidence="1">The sequence shown here is derived from an EMBL/GenBank/DDBJ whole genome shotgun (WGS) entry which is preliminary data.</text>
</comment>
<evidence type="ECO:0000313" key="2">
    <source>
        <dbReference type="Proteomes" id="UP000192328"/>
    </source>
</evidence>
<name>A0AC61PLI1_9FIRM</name>
<keyword evidence="2" id="KW-1185">Reference proteome</keyword>
<protein>
    <submittedName>
        <fullName evidence="1">AAA domain-containing protein</fullName>
    </submittedName>
</protein>
<sequence>MSEAKTDRVIERKLDSMKKQLLDTGKRNRMINYRETKRATLRIVTPTYKDLFDRLAIKEESLSFQHPIDQDYDLRAYHFLTLMKTLGHEIPVRIGDIETNVSTPSEQKTTLRNLRSKARLAQEEQGTNILYLSFGFIKWREKNSTTSPVMVSPLIMVPASLTIKELNAPYMLNRYDDDIVVNPTLSYKFEHEFNLTLPEFEASDENSLDKYFSKIEKIVDQRGWQLIREVSLGLVSFLKISMYYDLEKKHDWLMKNPNIRALCGDPDAIQLPEEAAKLNNPDMINPIDQYQVIDADSSQQKAIQLSKMGVSFVMQGPPGTGKSQTITNIIAEALASGKKVLFVSEKAAALEVVLRRLKEAHISDFCLSLHDYKANKRDVLKQIGDNLRMKKIAVKNTATNNLVRLAKRRDELNTYAKELHETIQPLNISLYEAFGELAQYIEPVDFVCEIKNVEKISEIDFQMMSYNVGRYIRAFEEMSCGFADNPWRGTLVKTTSTLYLTELKTRTSNLPHNIAKTVAIMAIPIGPDSCPDATLGDVKEEIEKLSLTLRIPIHSYQLHSMSVPARKKLLLAAKTARLTQSAYQETLYECKKVYDNSVFKAPFENWLMKFNQYLQIIKCYSGWFYSSDEMILNQLDAIVEKAKKVDIRIQPILRDIKTFRSVAALSTEDDDISLHEAASFLNRLNKILDISSPFIPCWLNAKEVEEAKTLLMGAADAVQKQNATGNEIEKHWLSGVLQYESKALQNKCLSVISTIRNRKMGILLKGNVAEELEKTADEARQTQRKLEQYTEAANQVMKCFNFDMVDTWKQMEFAKELAQLVSESSSVLPLWFNQTRRNDATSYLQEAEKKTKLYKDKMELLSKEWDIGIVNIDAKELLSRFKKKYGGLFGHIKAQYKKDLASIQIHSKNNNTKYTDEQLIKMLYQVRDAQDVLSWFTENEVILRGAFGRHYHNVDSNWKEIASGLNQAQHIVNTVDRYKGLSLPLLSNVLEDEQNSKAIQEISQSILTGSNLTKLQNELISIHAYNTSSNISFVNTIIPILEALTADCYYVSQYVREMAQANKEGVTDLTLSQIEKLAQSLEAQEAYKQWFIDKADLIEKYTIGNDYNNESFWNQQLKHLNEAIDVRDVLTDKLLTEDLIGLLCDQTSLGKLQESARDIISRQNKEDISIVLQEGTDFINQKSKVKSFKELLCGVSDVLHAANDLKHLVMECNIYAIFDMEPSDVYSSIKTLVTAKEQKDKYNRVIVENNELISLFGEQEDWSSVIVILEYVNAMAINQDYKSKFTDDYIKYFCDSQVAREQVAQRLDKLRDLYPHLEEQISEFVSIFPDEDKLIERPLSLIADRYNKCMNNIEQLDMWLNYNDARKECIACGLENYVCIMEERNGKIKDAEGCFRYSFFQRWCQAVIASKPSIARFKKFTQDEAVNEFCKLDVEQFATAQQRIRAKIIDTYPDPNTSTAAGDEMSILQRELNKKAKIMPLRKLFRTIPNLLLRLKPCLMMSPLSVSYFLEADSYHFDMVIFDEASQVFPQDALGSVMRAKQVIIAGDTRQLPPTNFFSSNTANKDADFDSEDDEDDFIDEEISDSILEEADKVMRSSTLLWHYRSQNEQLIAFSNQEIYDNRLITFPGCKEHMKDTGVEFVYVKDGLYEGKPKNCNVLEAKKCVQLIEEHIKCHPSRSLGIIAFSEKQQQAILDEIQDFRELHPEYEFYFSEDKPDPFFVKNLENVQGDERDTIFFSVGYGYTKEQREKNKPMALRFGPLGRSGGERRLNVAITRAKVNIKLIASILPKDINLEKTDSTGIKLLHDYLNFARLGTDALHSSNDDTEHDIMCSVIKDFLVENGYSVTEKLGCSGYKIDLAVIHPQNPECYLANVECDGASFADAQTARERERLRKDVLERMGWYYYRVWSSEWVKNPDVEGKKLLAFLKEAEQRPFDYSSRSNEQISDQYFNDLVEEVVDKQEADEVNKYGFDEYVEADLYHTPPTRKGYSVTLNDHILYAVSIEQPISMDLLCQRLAPVLGFNRVTTRVTTAVEYAVYSLKDKLDKKDGFITMKGFINPIVRIPAYGEEQRSINNIAPCELMEAMRTVAKKSFGLNRDDLINETSKALGYARKGPRIQTVLESILGELIKRNIIHMVDEKVHTVEATIYG</sequence>
<evidence type="ECO:0000313" key="1">
    <source>
        <dbReference type="EMBL" id="SMC63711.1"/>
    </source>
</evidence>
<proteinExistence type="predicted"/>
<reference evidence="1" key="1">
    <citation type="submission" date="2017-04" db="EMBL/GenBank/DDBJ databases">
        <authorList>
            <person name="Varghese N."/>
            <person name="Submissions S."/>
        </authorList>
    </citation>
    <scope>NUCLEOTIDE SEQUENCE</scope>
    <source>
        <strain evidence="1">WTE2008</strain>
    </source>
</reference>
<dbReference type="EMBL" id="FWXZ01000003">
    <property type="protein sequence ID" value="SMC63711.1"/>
    <property type="molecule type" value="Genomic_DNA"/>
</dbReference>
<gene>
    <name evidence="1" type="ORF">SAMN06297397_1695</name>
</gene>